<reference evidence="2 3" key="1">
    <citation type="journal article" date="2018" name="PLoS Genet.">
        <title>Population sequencing reveals clonal diversity and ancestral inbreeding in the grapevine cultivar Chardonnay.</title>
        <authorList>
            <person name="Roach M.J."/>
            <person name="Johnson D.L."/>
            <person name="Bohlmann J."/>
            <person name="van Vuuren H.J."/>
            <person name="Jones S.J."/>
            <person name="Pretorius I.S."/>
            <person name="Schmidt S.A."/>
            <person name="Borneman A.R."/>
        </authorList>
    </citation>
    <scope>NUCLEOTIDE SEQUENCE [LARGE SCALE GENOMIC DNA]</scope>
    <source>
        <strain evidence="3">cv. Chardonnay</strain>
        <tissue evidence="2">Leaf</tissue>
    </source>
</reference>
<sequence>MPALKVRNPEHKNVEESHMDEIETRPWSDLPQDLSLPPLSLCSGSSSSLCSLQGLASTTES</sequence>
<feature type="region of interest" description="Disordered" evidence="1">
    <location>
        <begin position="1"/>
        <end position="35"/>
    </location>
</feature>
<feature type="compositionally biased region" description="Basic and acidic residues" evidence="1">
    <location>
        <begin position="7"/>
        <end position="26"/>
    </location>
</feature>
<dbReference type="AlphaFoldDB" id="A0A438EZR8"/>
<comment type="caution">
    <text evidence="2">The sequence shown here is derived from an EMBL/GenBank/DDBJ whole genome shotgun (WGS) entry which is preliminary data.</text>
</comment>
<evidence type="ECO:0000313" key="3">
    <source>
        <dbReference type="Proteomes" id="UP000288805"/>
    </source>
</evidence>
<organism evidence="2 3">
    <name type="scientific">Vitis vinifera</name>
    <name type="common">Grape</name>
    <dbReference type="NCBI Taxonomy" id="29760"/>
    <lineage>
        <taxon>Eukaryota</taxon>
        <taxon>Viridiplantae</taxon>
        <taxon>Streptophyta</taxon>
        <taxon>Embryophyta</taxon>
        <taxon>Tracheophyta</taxon>
        <taxon>Spermatophyta</taxon>
        <taxon>Magnoliopsida</taxon>
        <taxon>eudicotyledons</taxon>
        <taxon>Gunneridae</taxon>
        <taxon>Pentapetalae</taxon>
        <taxon>rosids</taxon>
        <taxon>Vitales</taxon>
        <taxon>Vitaceae</taxon>
        <taxon>Viteae</taxon>
        <taxon>Vitis</taxon>
    </lineage>
</organism>
<evidence type="ECO:0000256" key="1">
    <source>
        <dbReference type="SAM" id="MobiDB-lite"/>
    </source>
</evidence>
<gene>
    <name evidence="2" type="ORF">CK203_091638</name>
</gene>
<dbReference type="EMBL" id="QGNW01001152">
    <property type="protein sequence ID" value="RVW53248.1"/>
    <property type="molecule type" value="Genomic_DNA"/>
</dbReference>
<accession>A0A438EZR8</accession>
<protein>
    <submittedName>
        <fullName evidence="2">Uncharacterized protein</fullName>
    </submittedName>
</protein>
<name>A0A438EZR8_VITVI</name>
<evidence type="ECO:0000313" key="2">
    <source>
        <dbReference type="EMBL" id="RVW53248.1"/>
    </source>
</evidence>
<dbReference type="Proteomes" id="UP000288805">
    <property type="component" value="Unassembled WGS sequence"/>
</dbReference>
<proteinExistence type="predicted"/>